<sequence>MQQGQHLCVERLTTSAASLLQEDTNQLEKASKARNPTAKVPIRQTATTPFSNVHSTQGRKRRVSAIRPCYTEHLTSSDDWEWMPHMDRRRSAKKAKKLEKNKIDGDFARSGSKSVLSLDLVKYPEQSTTQHTLKRRTKTDQKIAHGLPYNPLKTPNSFVSEIPVVSLSDSD</sequence>
<dbReference type="InParanoid" id="A0A1V9XL83"/>
<evidence type="ECO:0000313" key="2">
    <source>
        <dbReference type="EMBL" id="OQR74153.1"/>
    </source>
</evidence>
<feature type="region of interest" description="Disordered" evidence="1">
    <location>
        <begin position="23"/>
        <end position="43"/>
    </location>
</feature>
<dbReference type="AlphaFoldDB" id="A0A1V9XL83"/>
<proteinExistence type="predicted"/>
<protein>
    <submittedName>
        <fullName evidence="2">Uncharacterized protein</fullName>
    </submittedName>
</protein>
<accession>A0A1V9XL83</accession>
<dbReference type="EMBL" id="MNPL01008620">
    <property type="protein sequence ID" value="OQR74153.1"/>
    <property type="molecule type" value="Genomic_DNA"/>
</dbReference>
<dbReference type="Proteomes" id="UP000192247">
    <property type="component" value="Unassembled WGS sequence"/>
</dbReference>
<evidence type="ECO:0000313" key="3">
    <source>
        <dbReference type="Proteomes" id="UP000192247"/>
    </source>
</evidence>
<name>A0A1V9XL83_9ACAR</name>
<keyword evidence="3" id="KW-1185">Reference proteome</keyword>
<reference evidence="2 3" key="1">
    <citation type="journal article" date="2017" name="Gigascience">
        <title>Draft genome of the honey bee ectoparasitic mite, Tropilaelaps mercedesae, is shaped by the parasitic life history.</title>
        <authorList>
            <person name="Dong X."/>
            <person name="Armstrong S.D."/>
            <person name="Xia D."/>
            <person name="Makepeace B.L."/>
            <person name="Darby A.C."/>
            <person name="Kadowaki T."/>
        </authorList>
    </citation>
    <scope>NUCLEOTIDE SEQUENCE [LARGE SCALE GENOMIC DNA]</scope>
    <source>
        <strain evidence="2">Wuxi-XJTLU</strain>
    </source>
</reference>
<comment type="caution">
    <text evidence="2">The sequence shown here is derived from an EMBL/GenBank/DDBJ whole genome shotgun (WGS) entry which is preliminary data.</text>
</comment>
<organism evidence="2 3">
    <name type="scientific">Tropilaelaps mercedesae</name>
    <dbReference type="NCBI Taxonomy" id="418985"/>
    <lineage>
        <taxon>Eukaryota</taxon>
        <taxon>Metazoa</taxon>
        <taxon>Ecdysozoa</taxon>
        <taxon>Arthropoda</taxon>
        <taxon>Chelicerata</taxon>
        <taxon>Arachnida</taxon>
        <taxon>Acari</taxon>
        <taxon>Parasitiformes</taxon>
        <taxon>Mesostigmata</taxon>
        <taxon>Gamasina</taxon>
        <taxon>Dermanyssoidea</taxon>
        <taxon>Laelapidae</taxon>
        <taxon>Tropilaelaps</taxon>
    </lineage>
</organism>
<gene>
    <name evidence="2" type="ORF">BIW11_09264</name>
</gene>
<evidence type="ECO:0000256" key="1">
    <source>
        <dbReference type="SAM" id="MobiDB-lite"/>
    </source>
</evidence>